<organism evidence="1 2">
    <name type="scientific">Dipteronia dyeriana</name>
    <dbReference type="NCBI Taxonomy" id="168575"/>
    <lineage>
        <taxon>Eukaryota</taxon>
        <taxon>Viridiplantae</taxon>
        <taxon>Streptophyta</taxon>
        <taxon>Embryophyta</taxon>
        <taxon>Tracheophyta</taxon>
        <taxon>Spermatophyta</taxon>
        <taxon>Magnoliopsida</taxon>
        <taxon>eudicotyledons</taxon>
        <taxon>Gunneridae</taxon>
        <taxon>Pentapetalae</taxon>
        <taxon>rosids</taxon>
        <taxon>malvids</taxon>
        <taxon>Sapindales</taxon>
        <taxon>Sapindaceae</taxon>
        <taxon>Hippocastanoideae</taxon>
        <taxon>Acereae</taxon>
        <taxon>Dipteronia</taxon>
    </lineage>
</organism>
<evidence type="ECO:0000313" key="2">
    <source>
        <dbReference type="Proteomes" id="UP001280121"/>
    </source>
</evidence>
<evidence type="ECO:0000313" key="1">
    <source>
        <dbReference type="EMBL" id="KAK2659630.1"/>
    </source>
</evidence>
<reference evidence="1" key="1">
    <citation type="journal article" date="2023" name="Plant J.">
        <title>Genome sequences and population genomics provide insights into the demographic history, inbreeding, and mutation load of two 'living fossil' tree species of Dipteronia.</title>
        <authorList>
            <person name="Feng Y."/>
            <person name="Comes H.P."/>
            <person name="Chen J."/>
            <person name="Zhu S."/>
            <person name="Lu R."/>
            <person name="Zhang X."/>
            <person name="Li P."/>
            <person name="Qiu J."/>
            <person name="Olsen K.M."/>
            <person name="Qiu Y."/>
        </authorList>
    </citation>
    <scope>NUCLEOTIDE SEQUENCE</scope>
    <source>
        <strain evidence="1">KIB01</strain>
    </source>
</reference>
<dbReference type="Proteomes" id="UP001280121">
    <property type="component" value="Unassembled WGS sequence"/>
</dbReference>
<protein>
    <submittedName>
        <fullName evidence="1">Uncharacterized protein</fullName>
    </submittedName>
</protein>
<keyword evidence="2" id="KW-1185">Reference proteome</keyword>
<gene>
    <name evidence="1" type="ORF">Ddye_006163</name>
</gene>
<dbReference type="AlphaFoldDB" id="A0AAD9XHV9"/>
<proteinExistence type="predicted"/>
<sequence length="264" mass="29559">MDIGGNDMFSHMEIFDDDNNIILEKFDADMAGLEKVDEQTVVTEMHEDGADGETCLLETRVIGEISLSKKADGETLMDKVEGEVDGEICLLTKGVVNETVVLDKGVAKMDLLEKGAGGETVLLNEGVGEKDDGDTGDKADGTEQKLVQKPIYVDEYLSPTVNMVVPNNVPYVIYLEVADPNVAYKNNDKKRDRKWSRFLGSQYTYLISRRKKKKSKNRTSLNLDYIYFTTFLKNIDQVRYKGSTSRILEYDSSHAFDSTNHSPA</sequence>
<name>A0AAD9XHV9_9ROSI</name>
<comment type="caution">
    <text evidence="1">The sequence shown here is derived from an EMBL/GenBank/DDBJ whole genome shotgun (WGS) entry which is preliminary data.</text>
</comment>
<accession>A0AAD9XHV9</accession>
<dbReference type="EMBL" id="JANJYI010000002">
    <property type="protein sequence ID" value="KAK2659630.1"/>
    <property type="molecule type" value="Genomic_DNA"/>
</dbReference>